<organism evidence="8 9">
    <name type="scientific">Plasmodium gonderi</name>
    <dbReference type="NCBI Taxonomy" id="77519"/>
    <lineage>
        <taxon>Eukaryota</taxon>
        <taxon>Sar</taxon>
        <taxon>Alveolata</taxon>
        <taxon>Apicomplexa</taxon>
        <taxon>Aconoidasida</taxon>
        <taxon>Haemosporida</taxon>
        <taxon>Plasmodiidae</taxon>
        <taxon>Plasmodium</taxon>
        <taxon>Plasmodium (Plasmodium)</taxon>
    </lineage>
</organism>
<keyword evidence="4" id="KW-0788">Thiol protease</keyword>
<feature type="compositionally biased region" description="Basic and acidic residues" evidence="6">
    <location>
        <begin position="698"/>
        <end position="711"/>
    </location>
</feature>
<gene>
    <name evidence="8" type="ORF">PGO_145120</name>
</gene>
<evidence type="ECO:0000256" key="4">
    <source>
        <dbReference type="ARBA" id="ARBA00022807"/>
    </source>
</evidence>
<protein>
    <submittedName>
        <fullName evidence="8">Sentrin-specific protease 1</fullName>
    </submittedName>
</protein>
<dbReference type="AlphaFoldDB" id="A0A1Y1JUY1"/>
<evidence type="ECO:0000256" key="1">
    <source>
        <dbReference type="ARBA" id="ARBA00005234"/>
    </source>
</evidence>
<dbReference type="GO" id="GO:0005634">
    <property type="term" value="C:nucleus"/>
    <property type="evidence" value="ECO:0007669"/>
    <property type="project" value="TreeGrafter"/>
</dbReference>
<feature type="region of interest" description="Disordered" evidence="6">
    <location>
        <begin position="468"/>
        <end position="522"/>
    </location>
</feature>
<feature type="region of interest" description="Disordered" evidence="6">
    <location>
        <begin position="237"/>
        <end position="312"/>
    </location>
</feature>
<evidence type="ECO:0000256" key="2">
    <source>
        <dbReference type="ARBA" id="ARBA00022670"/>
    </source>
</evidence>
<evidence type="ECO:0000256" key="3">
    <source>
        <dbReference type="ARBA" id="ARBA00022801"/>
    </source>
</evidence>
<dbReference type="GeneID" id="39750460"/>
<dbReference type="PROSITE" id="PS50600">
    <property type="entry name" value="ULP_PROTEASE"/>
    <property type="match status" value="1"/>
</dbReference>
<feature type="compositionally biased region" description="Basic and acidic residues" evidence="6">
    <location>
        <begin position="443"/>
        <end position="459"/>
    </location>
</feature>
<dbReference type="RefSeq" id="XP_028546303.1">
    <property type="nucleotide sequence ID" value="XM_028690502.1"/>
</dbReference>
<dbReference type="InterPro" id="IPR003653">
    <property type="entry name" value="Peptidase_C48_C"/>
</dbReference>
<dbReference type="InterPro" id="IPR038765">
    <property type="entry name" value="Papain-like_cys_pep_sf"/>
</dbReference>
<feature type="compositionally biased region" description="Basic and acidic residues" evidence="6">
    <location>
        <begin position="469"/>
        <end position="496"/>
    </location>
</feature>
<dbReference type="GO" id="GO:0016926">
    <property type="term" value="P:protein desumoylation"/>
    <property type="evidence" value="ECO:0007669"/>
    <property type="project" value="TreeGrafter"/>
</dbReference>
<dbReference type="OMA" id="EMRDKKQ"/>
<dbReference type="Pfam" id="PF02902">
    <property type="entry name" value="Peptidase_C48"/>
    <property type="match status" value="1"/>
</dbReference>
<feature type="compositionally biased region" description="Basic and acidic residues" evidence="6">
    <location>
        <begin position="556"/>
        <end position="573"/>
    </location>
</feature>
<dbReference type="EMBL" id="BDQF01000015">
    <property type="protein sequence ID" value="GAW83714.1"/>
    <property type="molecule type" value="Genomic_DNA"/>
</dbReference>
<keyword evidence="3" id="KW-0378">Hydrolase</keyword>
<keyword evidence="2 8" id="KW-0645">Protease</keyword>
<dbReference type="Proteomes" id="UP000195521">
    <property type="component" value="Unassembled WGS sequence"/>
</dbReference>
<dbReference type="GO" id="GO:0006508">
    <property type="term" value="P:proteolysis"/>
    <property type="evidence" value="ECO:0007669"/>
    <property type="project" value="UniProtKB-KW"/>
</dbReference>
<feature type="region of interest" description="Disordered" evidence="6">
    <location>
        <begin position="543"/>
        <end position="598"/>
    </location>
</feature>
<feature type="region of interest" description="Disordered" evidence="6">
    <location>
        <begin position="698"/>
        <end position="746"/>
    </location>
</feature>
<dbReference type="PANTHER" id="PTHR12606">
    <property type="entry name" value="SENTRIN/SUMO-SPECIFIC PROTEASE"/>
    <property type="match status" value="1"/>
</dbReference>
<dbReference type="OrthoDB" id="198735at2759"/>
<feature type="coiled-coil region" evidence="5">
    <location>
        <begin position="858"/>
        <end position="901"/>
    </location>
</feature>
<evidence type="ECO:0000313" key="8">
    <source>
        <dbReference type="EMBL" id="GAW83714.1"/>
    </source>
</evidence>
<comment type="caution">
    <text evidence="8">The sequence shown here is derived from an EMBL/GenBank/DDBJ whole genome shotgun (WGS) entry which is preliminary data.</text>
</comment>
<feature type="compositionally biased region" description="Acidic residues" evidence="6">
    <location>
        <begin position="543"/>
        <end position="555"/>
    </location>
</feature>
<evidence type="ECO:0000313" key="9">
    <source>
        <dbReference type="Proteomes" id="UP000195521"/>
    </source>
</evidence>
<dbReference type="SUPFAM" id="SSF54001">
    <property type="entry name" value="Cysteine proteinases"/>
    <property type="match status" value="1"/>
</dbReference>
<name>A0A1Y1JUY1_PLAGO</name>
<evidence type="ECO:0000259" key="7">
    <source>
        <dbReference type="PROSITE" id="PS50600"/>
    </source>
</evidence>
<accession>A0A1Y1JUY1</accession>
<keyword evidence="5" id="KW-0175">Coiled coil</keyword>
<feature type="compositionally biased region" description="Basic and acidic residues" evidence="6">
    <location>
        <begin position="262"/>
        <end position="305"/>
    </location>
</feature>
<keyword evidence="9" id="KW-1185">Reference proteome</keyword>
<dbReference type="PANTHER" id="PTHR12606:SF153">
    <property type="entry name" value="ULP1 PROTEASE FAMILY, CARBOXY-TERMINAL DOMAIN PROTEIN"/>
    <property type="match status" value="1"/>
</dbReference>
<feature type="domain" description="Ubiquitin-like protease family profile" evidence="7">
    <location>
        <begin position="948"/>
        <end position="1127"/>
    </location>
</feature>
<feature type="region of interest" description="Disordered" evidence="6">
    <location>
        <begin position="78"/>
        <end position="188"/>
    </location>
</feature>
<feature type="compositionally biased region" description="Polar residues" evidence="6">
    <location>
        <begin position="574"/>
        <end position="587"/>
    </location>
</feature>
<reference evidence="9" key="1">
    <citation type="submission" date="2017-04" db="EMBL/GenBank/DDBJ databases">
        <title>Plasmodium gonderi genome.</title>
        <authorList>
            <person name="Arisue N."/>
            <person name="Honma H."/>
            <person name="Kawai S."/>
            <person name="Tougan T."/>
            <person name="Tanabe K."/>
            <person name="Horii T."/>
        </authorList>
    </citation>
    <scope>NUCLEOTIDE SEQUENCE [LARGE SCALE GENOMIC DNA]</scope>
    <source>
        <strain evidence="9">ATCC 30045</strain>
    </source>
</reference>
<dbReference type="Gene3D" id="3.40.395.10">
    <property type="entry name" value="Adenoviral Proteinase, Chain A"/>
    <property type="match status" value="1"/>
</dbReference>
<evidence type="ECO:0000256" key="6">
    <source>
        <dbReference type="SAM" id="MobiDB-lite"/>
    </source>
</evidence>
<comment type="similarity">
    <text evidence="1">Belongs to the peptidase C48 family.</text>
</comment>
<proteinExistence type="inferred from homology"/>
<feature type="region of interest" description="Disordered" evidence="6">
    <location>
        <begin position="442"/>
        <end position="461"/>
    </location>
</feature>
<dbReference type="GO" id="GO:0016929">
    <property type="term" value="F:deSUMOylase activity"/>
    <property type="evidence" value="ECO:0007669"/>
    <property type="project" value="TreeGrafter"/>
</dbReference>
<evidence type="ECO:0000256" key="5">
    <source>
        <dbReference type="SAM" id="Coils"/>
    </source>
</evidence>
<feature type="compositionally biased region" description="Basic residues" evidence="6">
    <location>
        <begin position="136"/>
        <end position="179"/>
    </location>
</feature>
<sequence>MSGGYWSLNDFLDKDKHHKSSNHKFEGTYKEKKKINHNVHQKKDSYILTEKYNKNISSPKEFKIQASTNDHQHILFKGYRQGGGGNHDEGRKVTHRDPKSHRELFDKQEKVLNTSDIKHRKEVDTKGDNKADQKTHTKSHKSSHRHHHHHHHHKDSHRHYRKDTHRHNRRESHRQHHNKKEVVKKESTSGGLLWNCVKSVCSSFASVVKKNIFTYDNNRDENSRSKIISEHSRLIDKKGKKNKLKDTSQDEPSVSIISKNNFEFEKNKNEYDNSPKSSNKEMEKSYFKNEKKIPEQGKNKYKQDDETISNRNKKIKNSTYDFSENDIKNLFTLDNDEKGGEGYHPHADTKLMKNHDDHIDSYHMNVQDVSNKISNWDGINENEGDMNSSSAKLLLSNMSNSHVSSKMIKKHGGGVSNIQRENGMLEGPIPIHTATISNRCYHHQQEQEKQHNKKKEDMNSKGWKMIARSSDEEQTHEWKKNLKPDDNLRNKEESKRNGIHKRSSFTNDSSSYRGEKEAVHNNQHMKNSLLKLFLQMGEHSIDEEVEEATEEEEEKVVEKEEVETERNAQESKKMTVSNTSPRSSRSKTNAHEKSGYVTYEEKQFLNRKGKGKELDDISRHNENVEKLYYEQIFEDCNKKDKSLNNPEDSCADSFKNIFYERTKKGKMVNTPCNYRVGEENLDEQCQAENGKIEEMEEMEKTESMEEVESKNNNKINNSMGEEASAKAEGAPSVDIDETEQDDVHEGKKRAEYFRSFIKNNEEIKQIRYEYKQLIQTIDSFIYENSNENEIISSSRLLHNRHGKSLIQNTHKRESKNESAYYEMTDKQNTINGNDEYMKIIDDLSLEDKSGYIILKNDEESLIQALERLRIDKKKMEKEKEAKKMEEEIETKKIEEKGKTEEKEDENKKIGKMDKSIFFKCNKKNHYEMAVKILNQKGENNVLIDKFNVPLLYSQIKCLTDTRWLNDEVINFYMSMLQEYNEQNTRNAMVNNLPKIFTFSTFFFQSLSSNGTYNYNKVSRWTKRKKVDIFSFDLILIPLHIGGNHWTLGSINIKEKKIKLYDSLNMPNKKFFEYMKRYIVDEMRDKKQKELDVSAWEYNKDGRSEAGIPYQENGYDCGVFTCMFAKCLSFNRNFDFSQRDIKEIRMKMVYEISQGCLVF</sequence>
<feature type="compositionally biased region" description="Basic and acidic residues" evidence="6">
    <location>
        <begin position="86"/>
        <end position="135"/>
    </location>
</feature>
<feature type="compositionally biased region" description="Basic and acidic residues" evidence="6">
    <location>
        <begin position="589"/>
        <end position="598"/>
    </location>
</feature>